<reference evidence="3 4" key="1">
    <citation type="submission" date="2019-01" db="EMBL/GenBank/DDBJ databases">
        <title>Sequencing of cultivated peanut Arachis hypogaea provides insights into genome evolution and oil improvement.</title>
        <authorList>
            <person name="Chen X."/>
        </authorList>
    </citation>
    <scope>NUCLEOTIDE SEQUENCE [LARGE SCALE GENOMIC DNA]</scope>
    <source>
        <strain evidence="4">cv. Fuhuasheng</strain>
        <tissue evidence="3">Leaves</tissue>
    </source>
</reference>
<evidence type="ECO:0000313" key="4">
    <source>
        <dbReference type="Proteomes" id="UP000289738"/>
    </source>
</evidence>
<evidence type="ECO:0000259" key="2">
    <source>
        <dbReference type="Pfam" id="PF24750"/>
    </source>
</evidence>
<sequence>MQHHCCICASTYAFLYFPDSVGYVWINIYKKKILDSQSWLTSYSSVTGRWDSNFPCPPYVQGVDSRYVVNHGIVYWLNWNNHAQTSPQCIVHFSIFTNQFGFILIPVEARAMIQQLLICEGCLYYAAVHAKSDNYRWLIWKIEEGNQGYSWELSSQFRGHGSAESPEYLTHDYLITVKDTSQPTRGTQFTITKLDTKNQRRRTLKVVEFPLSTYIKSLNLNFNTIVPVYLLKGIRQKRLQEGGRARVVPSLLTFGYSSDWTKSLDWVMNMSALTGEISPLHFPFLLTAEGWFQIVGVENGIICIRYSSMGNKSYLLTWNPISRYSKIISDPNKHYCEGCAFLYSFLYYPNTLDYALLHVYMENLDSSTCVLTMYTSFRRNWNVIVPCPENARRLNPAYVSVNGVVYWVSVITDEEDIQPPYIVSFNIITYSFDQISLPNKGLQGSHTLLVRSEHLCVAANIGDDYSYNSVIWQLDQNSSSFNWTKLFSYSGIGPSYIPATIVDDDIIQIKERHLEVEDIHDFRFTHFHIRRYSPVTGSKKTLQWVNYDNVVKLWTLHKFYPGLFPVCNGMCVCCCYVMLLV</sequence>
<proteinExistence type="predicted"/>
<gene>
    <name evidence="3" type="ORF">Ahy_A10g048649</name>
</gene>
<evidence type="ECO:0000313" key="3">
    <source>
        <dbReference type="EMBL" id="RYR33952.1"/>
    </source>
</evidence>
<dbReference type="NCBIfam" id="TIGR01640">
    <property type="entry name" value="F_box_assoc_1"/>
    <property type="match status" value="1"/>
</dbReference>
<feature type="domain" description="F-box protein At3g26010-like beta-propeller" evidence="2">
    <location>
        <begin position="27"/>
        <end position="157"/>
    </location>
</feature>
<dbReference type="Pfam" id="PF07734">
    <property type="entry name" value="FBA_1"/>
    <property type="match status" value="1"/>
</dbReference>
<dbReference type="InterPro" id="IPR050796">
    <property type="entry name" value="SCF_F-box_component"/>
</dbReference>
<dbReference type="PANTHER" id="PTHR31672:SF13">
    <property type="entry name" value="F-BOX PROTEIN CPR30-LIKE"/>
    <property type="match status" value="1"/>
</dbReference>
<keyword evidence="4" id="KW-1185">Reference proteome</keyword>
<name>A0A445B5J7_ARAHY</name>
<protein>
    <submittedName>
        <fullName evidence="3">Uncharacterized protein</fullName>
    </submittedName>
</protein>
<feature type="domain" description="F-box associated beta-propeller type 1" evidence="1">
    <location>
        <begin position="302"/>
        <end position="488"/>
    </location>
</feature>
<dbReference type="PANTHER" id="PTHR31672">
    <property type="entry name" value="BNACNNG10540D PROTEIN"/>
    <property type="match status" value="1"/>
</dbReference>
<dbReference type="InterPro" id="IPR017451">
    <property type="entry name" value="F-box-assoc_interact_dom"/>
</dbReference>
<evidence type="ECO:0000259" key="1">
    <source>
        <dbReference type="Pfam" id="PF07734"/>
    </source>
</evidence>
<comment type="caution">
    <text evidence="3">The sequence shown here is derived from an EMBL/GenBank/DDBJ whole genome shotgun (WGS) entry which is preliminary data.</text>
</comment>
<dbReference type="InterPro" id="IPR056592">
    <property type="entry name" value="Beta-prop_At3g26010-like"/>
</dbReference>
<dbReference type="EMBL" id="SDMP01000010">
    <property type="protein sequence ID" value="RYR33952.1"/>
    <property type="molecule type" value="Genomic_DNA"/>
</dbReference>
<organism evidence="3 4">
    <name type="scientific">Arachis hypogaea</name>
    <name type="common">Peanut</name>
    <dbReference type="NCBI Taxonomy" id="3818"/>
    <lineage>
        <taxon>Eukaryota</taxon>
        <taxon>Viridiplantae</taxon>
        <taxon>Streptophyta</taxon>
        <taxon>Embryophyta</taxon>
        <taxon>Tracheophyta</taxon>
        <taxon>Spermatophyta</taxon>
        <taxon>Magnoliopsida</taxon>
        <taxon>eudicotyledons</taxon>
        <taxon>Gunneridae</taxon>
        <taxon>Pentapetalae</taxon>
        <taxon>rosids</taxon>
        <taxon>fabids</taxon>
        <taxon>Fabales</taxon>
        <taxon>Fabaceae</taxon>
        <taxon>Papilionoideae</taxon>
        <taxon>50 kb inversion clade</taxon>
        <taxon>dalbergioids sensu lato</taxon>
        <taxon>Dalbergieae</taxon>
        <taxon>Pterocarpus clade</taxon>
        <taxon>Arachis</taxon>
    </lineage>
</organism>
<dbReference type="Pfam" id="PF24750">
    <property type="entry name" value="b-prop_At3g26010-like"/>
    <property type="match status" value="1"/>
</dbReference>
<accession>A0A445B5J7</accession>
<dbReference type="InterPro" id="IPR006527">
    <property type="entry name" value="F-box-assoc_dom_typ1"/>
</dbReference>
<dbReference type="AlphaFoldDB" id="A0A445B5J7"/>
<dbReference type="Proteomes" id="UP000289738">
    <property type="component" value="Chromosome A10"/>
</dbReference>